<dbReference type="RefSeq" id="WP_207675322.1">
    <property type="nucleotide sequence ID" value="NZ_JAFREM010000031.1"/>
</dbReference>
<dbReference type="SUPFAM" id="SSF55811">
    <property type="entry name" value="Nudix"/>
    <property type="match status" value="1"/>
</dbReference>
<dbReference type="PROSITE" id="PS00893">
    <property type="entry name" value="NUDIX_BOX"/>
    <property type="match status" value="1"/>
</dbReference>
<evidence type="ECO:0000313" key="4">
    <source>
        <dbReference type="EMBL" id="MBO1308332.1"/>
    </source>
</evidence>
<dbReference type="Pfam" id="PF00293">
    <property type="entry name" value="NUDIX"/>
    <property type="match status" value="1"/>
</dbReference>
<dbReference type="Proteomes" id="UP000664601">
    <property type="component" value="Unassembled WGS sequence"/>
</dbReference>
<keyword evidence="2" id="KW-0378">Hydrolase</keyword>
<evidence type="ECO:0000256" key="2">
    <source>
        <dbReference type="ARBA" id="ARBA00022801"/>
    </source>
</evidence>
<dbReference type="PANTHER" id="PTHR43046">
    <property type="entry name" value="GDP-MANNOSE MANNOSYL HYDROLASE"/>
    <property type="match status" value="1"/>
</dbReference>
<dbReference type="PANTHER" id="PTHR43046:SF2">
    <property type="entry name" value="8-OXO-DGTP DIPHOSPHATASE-RELATED"/>
    <property type="match status" value="1"/>
</dbReference>
<evidence type="ECO:0000259" key="3">
    <source>
        <dbReference type="PROSITE" id="PS51462"/>
    </source>
</evidence>
<accession>A0ABS3LFB7</accession>
<gene>
    <name evidence="4" type="ORF">JZO70_19300</name>
</gene>
<dbReference type="InterPro" id="IPR020084">
    <property type="entry name" value="NUDIX_hydrolase_CS"/>
</dbReference>
<evidence type="ECO:0000313" key="5">
    <source>
        <dbReference type="Proteomes" id="UP000664601"/>
    </source>
</evidence>
<proteinExistence type="predicted"/>
<dbReference type="InterPro" id="IPR000086">
    <property type="entry name" value="NUDIX_hydrolase_dom"/>
</dbReference>
<comment type="caution">
    <text evidence="4">The sequence shown here is derived from an EMBL/GenBank/DDBJ whole genome shotgun (WGS) entry which is preliminary data.</text>
</comment>
<name>A0ABS3LFB7_9ENTE</name>
<sequence length="149" mass="17607">MKKAYAIIIRNGLILFVRRPGVPIWELPGGLLYPKENERTGMQRLIDEELGLENEVQELVGIYTKELTEDIIYVYKAKETETQKNINSPTYSAVNFFDIHNLPLNIHPDQKQQIKDYLSGNFPMRTRLKTWKWMFRIKNYIQTKRSSES</sequence>
<dbReference type="EMBL" id="JAFREM010000031">
    <property type="protein sequence ID" value="MBO1308332.1"/>
    <property type="molecule type" value="Genomic_DNA"/>
</dbReference>
<evidence type="ECO:0000256" key="1">
    <source>
        <dbReference type="ARBA" id="ARBA00001946"/>
    </source>
</evidence>
<dbReference type="InterPro" id="IPR015797">
    <property type="entry name" value="NUDIX_hydrolase-like_dom_sf"/>
</dbReference>
<dbReference type="Gene3D" id="3.90.79.10">
    <property type="entry name" value="Nucleoside Triphosphate Pyrophosphohydrolase"/>
    <property type="match status" value="1"/>
</dbReference>
<protein>
    <submittedName>
        <fullName evidence="4">NUDIX domain-containing protein</fullName>
    </submittedName>
</protein>
<keyword evidence="5" id="KW-1185">Reference proteome</keyword>
<reference evidence="4 5" key="1">
    <citation type="submission" date="2021-03" db="EMBL/GenBank/DDBJ databases">
        <title>Enterococcal diversity collection.</title>
        <authorList>
            <person name="Gilmore M.S."/>
            <person name="Schwartzman J."/>
            <person name="Van Tyne D."/>
            <person name="Martin M."/>
            <person name="Earl A.M."/>
            <person name="Manson A.L."/>
            <person name="Straub T."/>
            <person name="Salamzade R."/>
            <person name="Saavedra J."/>
            <person name="Lebreton F."/>
            <person name="Prichula J."/>
            <person name="Schaufler K."/>
            <person name="Gaca A."/>
            <person name="Sgardioli B."/>
            <person name="Wagenaar J."/>
            <person name="Strong T."/>
        </authorList>
    </citation>
    <scope>NUCLEOTIDE SEQUENCE [LARGE SCALE GENOMIC DNA]</scope>
    <source>
        <strain evidence="4 5">669A</strain>
    </source>
</reference>
<dbReference type="PROSITE" id="PS51462">
    <property type="entry name" value="NUDIX"/>
    <property type="match status" value="1"/>
</dbReference>
<feature type="domain" description="Nudix hydrolase" evidence="3">
    <location>
        <begin position="1"/>
        <end position="122"/>
    </location>
</feature>
<organism evidence="4 5">
    <name type="scientific">Candidatus Enterococcus moelleringii</name>
    <dbReference type="NCBI Taxonomy" id="2815325"/>
    <lineage>
        <taxon>Bacteria</taxon>
        <taxon>Bacillati</taxon>
        <taxon>Bacillota</taxon>
        <taxon>Bacilli</taxon>
        <taxon>Lactobacillales</taxon>
        <taxon>Enterococcaceae</taxon>
        <taxon>Enterococcus</taxon>
    </lineage>
</organism>
<comment type="cofactor">
    <cofactor evidence="1">
        <name>Mg(2+)</name>
        <dbReference type="ChEBI" id="CHEBI:18420"/>
    </cofactor>
</comment>